<feature type="compositionally biased region" description="Basic and acidic residues" evidence="1">
    <location>
        <begin position="74"/>
        <end position="84"/>
    </location>
</feature>
<feature type="region of interest" description="Disordered" evidence="1">
    <location>
        <begin position="38"/>
        <end position="94"/>
    </location>
</feature>
<evidence type="ECO:0000256" key="1">
    <source>
        <dbReference type="SAM" id="MobiDB-lite"/>
    </source>
</evidence>
<feature type="compositionally biased region" description="Basic and acidic residues" evidence="1">
    <location>
        <begin position="38"/>
        <end position="60"/>
    </location>
</feature>
<proteinExistence type="predicted"/>
<dbReference type="RefSeq" id="XP_064660156.1">
    <property type="nucleotide sequence ID" value="XM_064801526.1"/>
</dbReference>
<sequence length="190" mass="21561">MPPPKKKAKIAHKPARPATTDAQLNALRSAVERTLNAEEGFKKAEAAGDEKAQDRHEKEISMQSETLRKVAKAFIDRPPPESKMKPPFLSEEQRRANRQLRHFVKAELDRKRSAGPLAKDPHPLEYAQYAEKMGIAGTDEDLWLPTIREKVTSSNAKPWAEEEEGENDFELPNISKADWDALQKGIWRSK</sequence>
<evidence type="ECO:0000313" key="3">
    <source>
        <dbReference type="Proteomes" id="UP001337655"/>
    </source>
</evidence>
<dbReference type="GeneID" id="89925618"/>
<dbReference type="AlphaFoldDB" id="A0AAV9PG86"/>
<feature type="region of interest" description="Disordered" evidence="1">
    <location>
        <begin position="153"/>
        <end position="172"/>
    </location>
</feature>
<accession>A0AAV9PG86</accession>
<dbReference type="Proteomes" id="UP001337655">
    <property type="component" value="Unassembled WGS sequence"/>
</dbReference>
<gene>
    <name evidence="2" type="ORF">LTR77_004272</name>
</gene>
<reference evidence="2 3" key="1">
    <citation type="submission" date="2023-08" db="EMBL/GenBank/DDBJ databases">
        <title>Black Yeasts Isolated from many extreme environments.</title>
        <authorList>
            <person name="Coleine C."/>
            <person name="Stajich J.E."/>
            <person name="Selbmann L."/>
        </authorList>
    </citation>
    <scope>NUCLEOTIDE SEQUENCE [LARGE SCALE GENOMIC DNA]</scope>
    <source>
        <strain evidence="2 3">CCFEE 5935</strain>
    </source>
</reference>
<evidence type="ECO:0000313" key="2">
    <source>
        <dbReference type="EMBL" id="KAK5171128.1"/>
    </source>
</evidence>
<name>A0AAV9PG86_9PEZI</name>
<organism evidence="2 3">
    <name type="scientific">Saxophila tyrrhenica</name>
    <dbReference type="NCBI Taxonomy" id="1690608"/>
    <lineage>
        <taxon>Eukaryota</taxon>
        <taxon>Fungi</taxon>
        <taxon>Dikarya</taxon>
        <taxon>Ascomycota</taxon>
        <taxon>Pezizomycotina</taxon>
        <taxon>Dothideomycetes</taxon>
        <taxon>Dothideomycetidae</taxon>
        <taxon>Mycosphaerellales</taxon>
        <taxon>Extremaceae</taxon>
        <taxon>Saxophila</taxon>
    </lineage>
</organism>
<keyword evidence="3" id="KW-1185">Reference proteome</keyword>
<protein>
    <submittedName>
        <fullName evidence="2">Uncharacterized protein</fullName>
    </submittedName>
</protein>
<feature type="region of interest" description="Disordered" evidence="1">
    <location>
        <begin position="1"/>
        <end position="22"/>
    </location>
</feature>
<dbReference type="EMBL" id="JAVRRT010000006">
    <property type="protein sequence ID" value="KAK5171128.1"/>
    <property type="molecule type" value="Genomic_DNA"/>
</dbReference>
<comment type="caution">
    <text evidence="2">The sequence shown here is derived from an EMBL/GenBank/DDBJ whole genome shotgun (WGS) entry which is preliminary data.</text>
</comment>
<feature type="compositionally biased region" description="Basic residues" evidence="1">
    <location>
        <begin position="1"/>
        <end position="15"/>
    </location>
</feature>